<organism evidence="3 4">
    <name type="scientific">Pseudothauera lacus</name>
    <dbReference type="NCBI Taxonomy" id="2136175"/>
    <lineage>
        <taxon>Bacteria</taxon>
        <taxon>Pseudomonadati</taxon>
        <taxon>Pseudomonadota</taxon>
        <taxon>Betaproteobacteria</taxon>
        <taxon>Rhodocyclales</taxon>
        <taxon>Zoogloeaceae</taxon>
        <taxon>Pseudothauera</taxon>
    </lineage>
</organism>
<feature type="domain" description="Ice-binding protein C-terminal" evidence="2">
    <location>
        <begin position="251"/>
        <end position="273"/>
    </location>
</feature>
<comment type="caution">
    <text evidence="3">The sequence shown here is derived from an EMBL/GenBank/DDBJ whole genome shotgun (WGS) entry which is preliminary data.</text>
</comment>
<evidence type="ECO:0000313" key="4">
    <source>
        <dbReference type="Proteomes" id="UP000241193"/>
    </source>
</evidence>
<protein>
    <recommendedName>
        <fullName evidence="2">Ice-binding protein C-terminal domain-containing protein</fullName>
    </recommendedName>
</protein>
<dbReference type="NCBIfam" id="TIGR02595">
    <property type="entry name" value="PEP_CTERM"/>
    <property type="match status" value="1"/>
</dbReference>
<evidence type="ECO:0000256" key="1">
    <source>
        <dbReference type="SAM" id="SignalP"/>
    </source>
</evidence>
<reference evidence="3 4" key="1">
    <citation type="submission" date="2018-03" db="EMBL/GenBank/DDBJ databases">
        <authorList>
            <person name="Keele B.F."/>
        </authorList>
    </citation>
    <scope>NUCLEOTIDE SEQUENCE [LARGE SCALE GENOMIC DNA]</scope>
    <source>
        <strain evidence="3 4">D20</strain>
    </source>
</reference>
<dbReference type="Proteomes" id="UP000241193">
    <property type="component" value="Unassembled WGS sequence"/>
</dbReference>
<dbReference type="Gene3D" id="3.40.50.410">
    <property type="entry name" value="von Willebrand factor, type A domain"/>
    <property type="match status" value="1"/>
</dbReference>
<keyword evidence="4" id="KW-1185">Reference proteome</keyword>
<dbReference type="Pfam" id="PF07589">
    <property type="entry name" value="PEP-CTERM"/>
    <property type="match status" value="1"/>
</dbReference>
<name>A0A2T4IE14_9RHOO</name>
<feature type="chain" id="PRO_5015456350" description="Ice-binding protein C-terminal domain-containing protein" evidence="1">
    <location>
        <begin position="26"/>
        <end position="275"/>
    </location>
</feature>
<dbReference type="SUPFAM" id="SSF53300">
    <property type="entry name" value="vWA-like"/>
    <property type="match status" value="1"/>
</dbReference>
<dbReference type="RefSeq" id="WP_107493981.1">
    <property type="nucleotide sequence ID" value="NZ_PZKC01000009.1"/>
</dbReference>
<gene>
    <name evidence="3" type="ORF">C8261_11510</name>
</gene>
<dbReference type="EMBL" id="PZKC01000009">
    <property type="protein sequence ID" value="PTD96017.1"/>
    <property type="molecule type" value="Genomic_DNA"/>
</dbReference>
<dbReference type="Pfam" id="PF06707">
    <property type="entry name" value="DUF1194"/>
    <property type="match status" value="1"/>
</dbReference>
<sequence>MKFKSMLATGVIAAAAGGFASSVHAVPVGSELLLLADVSGSLNATDFALQRDGYANAFRDDAVISAIEAAGGIAVALVYWSDSSSIAVNWTHVFDAATSFAFASAVESAPRTSSGGTAMTSALNFGAGLFATNGYDGRLQIIDISGDGSEGNACSFNAAVCAPLQGARDAALAGGVDRINAIWIEDEAQPSSRNFFCLDPACIINPLAYGETNVIGGTDSFQMVVSNFDDFSEAIKLKLVRELTPPPPNGVPEPGMLALLGLGFFGLGALRRRMR</sequence>
<dbReference type="InterPro" id="IPR036465">
    <property type="entry name" value="vWFA_dom_sf"/>
</dbReference>
<accession>A0A2T4IE14</accession>
<dbReference type="InterPro" id="IPR013424">
    <property type="entry name" value="Ice-binding_C"/>
</dbReference>
<dbReference type="InterPro" id="IPR010607">
    <property type="entry name" value="DUF1194"/>
</dbReference>
<keyword evidence="1" id="KW-0732">Signal</keyword>
<evidence type="ECO:0000313" key="3">
    <source>
        <dbReference type="EMBL" id="PTD96017.1"/>
    </source>
</evidence>
<reference evidence="3 4" key="2">
    <citation type="submission" date="2018-04" db="EMBL/GenBank/DDBJ databases">
        <title>Thauera lacus sp. nov., isolated from an saline lake in Inner Mongolia, China.</title>
        <authorList>
            <person name="Liang Q.-Y."/>
        </authorList>
    </citation>
    <scope>NUCLEOTIDE SEQUENCE [LARGE SCALE GENOMIC DNA]</scope>
    <source>
        <strain evidence="3 4">D20</strain>
    </source>
</reference>
<evidence type="ECO:0000259" key="2">
    <source>
        <dbReference type="Pfam" id="PF07589"/>
    </source>
</evidence>
<dbReference type="OrthoDB" id="8545292at2"/>
<feature type="signal peptide" evidence="1">
    <location>
        <begin position="1"/>
        <end position="25"/>
    </location>
</feature>
<proteinExistence type="predicted"/>
<dbReference type="AlphaFoldDB" id="A0A2T4IE14"/>